<keyword evidence="1" id="KW-1133">Transmembrane helix</keyword>
<gene>
    <name evidence="2" type="ORF">BECKTUN1418E_GA0071001_10066</name>
    <name evidence="3" type="ORF">BECKTUN1418F_GA0071002_103619</name>
</gene>
<proteinExistence type="predicted"/>
<name>A0A450ZJR2_9GAMM</name>
<evidence type="ECO:0000313" key="3">
    <source>
        <dbReference type="EMBL" id="VFK54036.1"/>
    </source>
</evidence>
<feature type="transmembrane region" description="Helical" evidence="1">
    <location>
        <begin position="106"/>
        <end position="126"/>
    </location>
</feature>
<keyword evidence="1" id="KW-0812">Transmembrane</keyword>
<keyword evidence="1" id="KW-0472">Membrane</keyword>
<evidence type="ECO:0000256" key="1">
    <source>
        <dbReference type="SAM" id="Phobius"/>
    </source>
</evidence>
<protein>
    <submittedName>
        <fullName evidence="3">Uncharacterized protein</fullName>
    </submittedName>
</protein>
<organism evidence="3">
    <name type="scientific">Candidatus Kentrum sp. TUN</name>
    <dbReference type="NCBI Taxonomy" id="2126343"/>
    <lineage>
        <taxon>Bacteria</taxon>
        <taxon>Pseudomonadati</taxon>
        <taxon>Pseudomonadota</taxon>
        <taxon>Gammaproteobacteria</taxon>
        <taxon>Candidatus Kentrum</taxon>
    </lineage>
</organism>
<dbReference type="AlphaFoldDB" id="A0A450ZJR2"/>
<dbReference type="EMBL" id="CAADFY010000036">
    <property type="protein sequence ID" value="VFK54036.1"/>
    <property type="molecule type" value="Genomic_DNA"/>
</dbReference>
<evidence type="ECO:0000313" key="2">
    <source>
        <dbReference type="EMBL" id="VFK51586.1"/>
    </source>
</evidence>
<reference evidence="3" key="1">
    <citation type="submission" date="2019-02" db="EMBL/GenBank/DDBJ databases">
        <authorList>
            <person name="Gruber-Vodicka R. H."/>
            <person name="Seah K. B. B."/>
        </authorList>
    </citation>
    <scope>NUCLEOTIDE SEQUENCE</scope>
    <source>
        <strain evidence="2">BECK_BY2</strain>
        <strain evidence="3">BECK_BY3</strain>
    </source>
</reference>
<sequence>MSKRCRHKDKYPNVFLKSRCPVEKHPLSTLARSANMFDPQGLLVMAMKNSNHVGNYPKIGFSGHHICLRNDVTRLNCRRSIKRVWKPSYRNSGISVPEFRLSKMDLYARFILIFTSYTSRLFIYFWRTMKHNRCSASLVFTSTIANYREIFVVTGFLLLSANVTNAAPSYFTHWPDLSLPDSSLQLSENLSMETSYVENTRDNGMGQKYEGKNDISKIAKAYLDYTFFSRRSGNLHQNLLGRIGITNKTIATDYRTISKFQGGVISDSPLSPLERFRIDGLNTWTHNASEYQENSSFLASLEWRLNAPGFADKLAFDNLTWGDVLQVSFFADYGKAFLNPTASINVEKRELAGIGTGLRLLLPGRLTANFQAAYPLHSWETGQITANGEEDPGLNRTQYWFDFSYNF</sequence>
<dbReference type="EMBL" id="CAADFV010000006">
    <property type="protein sequence ID" value="VFK51586.1"/>
    <property type="molecule type" value="Genomic_DNA"/>
</dbReference>
<accession>A0A450ZJR2</accession>